<evidence type="ECO:0000256" key="6">
    <source>
        <dbReference type="ARBA" id="ARBA00046397"/>
    </source>
</evidence>
<dbReference type="OMA" id="MFRNNTF"/>
<evidence type="ECO:0000256" key="5">
    <source>
        <dbReference type="ARBA" id="ARBA00038014"/>
    </source>
</evidence>
<organism evidence="8">
    <name type="scientific">Rattus norvegicus</name>
    <name type="common">Rat</name>
    <dbReference type="NCBI Taxonomy" id="10116"/>
    <lineage>
        <taxon>Eukaryota</taxon>
        <taxon>Metazoa</taxon>
        <taxon>Chordata</taxon>
        <taxon>Craniata</taxon>
        <taxon>Vertebrata</taxon>
        <taxon>Euteleostomi</taxon>
        <taxon>Mammalia</taxon>
        <taxon>Eutheria</taxon>
        <taxon>Euarchontoglires</taxon>
        <taxon>Glires</taxon>
        <taxon>Rodentia</taxon>
        <taxon>Myomorpha</taxon>
        <taxon>Muroidea</taxon>
        <taxon>Muridae</taxon>
        <taxon>Murinae</taxon>
        <taxon>Rattus</taxon>
    </lineage>
</organism>
<feature type="compositionally biased region" description="Basic and acidic residues" evidence="7">
    <location>
        <begin position="13"/>
        <end position="27"/>
    </location>
</feature>
<dbReference type="GO" id="GO:0035082">
    <property type="term" value="P:axoneme assembly"/>
    <property type="evidence" value="ECO:0007669"/>
    <property type="project" value="InterPro"/>
</dbReference>
<dbReference type="EMBL" id="CH474001">
    <property type="protein sequence ID" value="EDL93415.1"/>
    <property type="molecule type" value="Genomic_DNA"/>
</dbReference>
<sequence length="136" mass="15577">MSEENPQECAEPVEPKAKPAPEKTSDYYRISEKLPDRFNNPGWFHGYSTNEAVSMYRTSNQTYGSRAPTAHEMPKAYYPSSNKFSTQHAAFGMFRRHNMNVCLDKSLVTGPDNHVTHYDPLNFHPSYNVNRPSICD</sequence>
<evidence type="ECO:0000256" key="1">
    <source>
        <dbReference type="ARBA" id="ARBA00004430"/>
    </source>
</evidence>
<comment type="similarity">
    <text evidence="5">Belongs to the PIERCE1 family.</text>
</comment>
<evidence type="ECO:0000313" key="8">
    <source>
        <dbReference type="EMBL" id="EDL93415.1"/>
    </source>
</evidence>
<dbReference type="OrthoDB" id="546383at2759"/>
<keyword evidence="4" id="KW-0966">Cell projection</keyword>
<evidence type="ECO:0000256" key="7">
    <source>
        <dbReference type="SAM" id="MobiDB-lite"/>
    </source>
</evidence>
<reference evidence="8" key="1">
    <citation type="journal article" date="2005" name="Genome Res.">
        <title>Gene and alternative splicing annotation with AIR.</title>
        <authorList>
            <person name="Florea L."/>
            <person name="Di Francesco V."/>
            <person name="Miller J."/>
            <person name="Turner R."/>
            <person name="Yao A."/>
            <person name="Harris M."/>
            <person name="Walenz B."/>
            <person name="Mobarry C."/>
            <person name="Merkulov G.V."/>
            <person name="Charlab R."/>
            <person name="Dew I."/>
            <person name="Deng Z."/>
            <person name="Istrail S."/>
            <person name="Li P."/>
            <person name="Sutton G."/>
        </authorList>
    </citation>
    <scope>NUCLEOTIDE SEQUENCE</scope>
    <source>
        <strain evidence="8">BN</strain>
    </source>
</reference>
<protein>
    <submittedName>
        <fullName evidence="8">Uncharacterized protein RGD1306233_predicted</fullName>
    </submittedName>
</protein>
<feature type="region of interest" description="Disordered" evidence="7">
    <location>
        <begin position="1"/>
        <end position="27"/>
    </location>
</feature>
<dbReference type="AGR" id="RGD:1306233"/>
<dbReference type="Proteomes" id="UP000234681">
    <property type="component" value="Chromosome 3"/>
</dbReference>
<dbReference type="RefSeq" id="XP_063139550.1">
    <property type="nucleotide sequence ID" value="XM_063283480.1"/>
</dbReference>
<comment type="subcellular location">
    <subcellularLocation>
        <location evidence="1">Cytoplasm</location>
        <location evidence="1">Cytoskeleton</location>
        <location evidence="1">Cilium axoneme</location>
    </subcellularLocation>
</comment>
<dbReference type="PANTHER" id="PTHR20899:SF1">
    <property type="entry name" value="PIERCER OF MICROTUBULE WALL 1 PROTEIN"/>
    <property type="match status" value="1"/>
</dbReference>
<evidence type="ECO:0000313" key="9">
    <source>
        <dbReference type="RGD" id="1306233"/>
    </source>
</evidence>
<dbReference type="PANTHER" id="PTHR20899">
    <property type="entry name" value="PIERCE HOMOLOG"/>
    <property type="match status" value="1"/>
</dbReference>
<accession>A6JTN2</accession>
<dbReference type="AlphaFoldDB" id="A6JTN2"/>
<proteinExistence type="inferred from homology"/>
<dbReference type="RefSeq" id="NP_001100034.1">
    <property type="nucleotide sequence ID" value="NM_001106564.1"/>
</dbReference>
<dbReference type="InterPro" id="IPR026507">
    <property type="entry name" value="PIRC1/2"/>
</dbReference>
<dbReference type="CTD" id="138162"/>
<dbReference type="GO" id="GO:0005879">
    <property type="term" value="C:axonemal microtubule"/>
    <property type="evidence" value="ECO:0007669"/>
    <property type="project" value="Ensembl"/>
</dbReference>
<dbReference type="RGD" id="1306233">
    <property type="gene designation" value="Pierce1"/>
</dbReference>
<gene>
    <name evidence="9" type="primary">Pierce1</name>
    <name evidence="8" type="synonym">RGD1306233_predicted</name>
    <name evidence="8" type="ORF">rCG_45517</name>
</gene>
<reference evidence="8" key="2">
    <citation type="submission" date="2005-09" db="EMBL/GenBank/DDBJ databases">
        <authorList>
            <person name="Mural R.J."/>
            <person name="Li P.W."/>
            <person name="Adams M.D."/>
            <person name="Amanatides P.G."/>
            <person name="Baden-Tillson H."/>
            <person name="Barnstead M."/>
            <person name="Chin S.H."/>
            <person name="Dew I."/>
            <person name="Evans C.A."/>
            <person name="Ferriera S."/>
            <person name="Flanigan M."/>
            <person name="Fosler C."/>
            <person name="Glodek A."/>
            <person name="Gu Z."/>
            <person name="Holt R.A."/>
            <person name="Jennings D."/>
            <person name="Kraft C.L."/>
            <person name="Lu F."/>
            <person name="Nguyen T."/>
            <person name="Nusskern D.R."/>
            <person name="Pfannkoch C.M."/>
            <person name="Sitter C."/>
            <person name="Sutton G.G."/>
            <person name="Venter J.C."/>
            <person name="Wang Z."/>
            <person name="Woodage T."/>
            <person name="Zheng X.H."/>
            <person name="Zhong F."/>
        </authorList>
    </citation>
    <scope>NUCLEOTIDE SEQUENCE</scope>
    <source>
        <strain evidence="8">BN</strain>
    </source>
</reference>
<dbReference type="GeneID" id="296608"/>
<keyword evidence="3" id="KW-0206">Cytoskeleton</keyword>
<dbReference type="Pfam" id="PF14892">
    <property type="entry name" value="PIRC1_2"/>
    <property type="match status" value="1"/>
</dbReference>
<evidence type="ECO:0000256" key="3">
    <source>
        <dbReference type="ARBA" id="ARBA00023212"/>
    </source>
</evidence>
<comment type="subunit">
    <text evidence="6">Microtubule inner protein component of sperm flagellar doublet microtubules. Interacts with CFAP53, ODAD1 and ODAD3; the interactions link the outer dynein arms docking complex (ODA-DC) to the internal microtubule inner proteins (MIP) in cilium axoneme.</text>
</comment>
<name>A6JTN2_RAT</name>
<keyword evidence="2" id="KW-0963">Cytoplasm</keyword>
<evidence type="ECO:0000256" key="2">
    <source>
        <dbReference type="ARBA" id="ARBA00022490"/>
    </source>
</evidence>
<evidence type="ECO:0000256" key="4">
    <source>
        <dbReference type="ARBA" id="ARBA00023273"/>
    </source>
</evidence>
<dbReference type="KEGG" id="rno:296608"/>